<organism evidence="1 2">
    <name type="scientific">Tetrahymena thermophila (strain SB210)</name>
    <dbReference type="NCBI Taxonomy" id="312017"/>
    <lineage>
        <taxon>Eukaryota</taxon>
        <taxon>Sar</taxon>
        <taxon>Alveolata</taxon>
        <taxon>Ciliophora</taxon>
        <taxon>Intramacronucleata</taxon>
        <taxon>Oligohymenophorea</taxon>
        <taxon>Hymenostomatida</taxon>
        <taxon>Tetrahymenina</taxon>
        <taxon>Tetrahymenidae</taxon>
        <taxon>Tetrahymena</taxon>
    </lineage>
</organism>
<proteinExistence type="predicted"/>
<dbReference type="EMBL" id="GG662749">
    <property type="protein sequence ID" value="EWS75260.1"/>
    <property type="molecule type" value="Genomic_DNA"/>
</dbReference>
<keyword evidence="2" id="KW-1185">Reference proteome</keyword>
<protein>
    <submittedName>
        <fullName evidence="1">Uncharacterized protein</fullName>
    </submittedName>
</protein>
<dbReference type="AlphaFoldDB" id="W7X790"/>
<dbReference type="Proteomes" id="UP000009168">
    <property type="component" value="Unassembled WGS sequence"/>
</dbReference>
<name>W7X790_TETTS</name>
<dbReference type="KEGG" id="tet:TTHERM_000083509"/>
<sequence length="50" mass="6025">MHSAKDQLIKFRQYLLKETTERNKGYLTNTKICILFLHLTINQQINKIFD</sequence>
<reference evidence="2" key="1">
    <citation type="journal article" date="2006" name="PLoS Biol.">
        <title>Macronuclear genome sequence of the ciliate Tetrahymena thermophila, a model eukaryote.</title>
        <authorList>
            <person name="Eisen J.A."/>
            <person name="Coyne R.S."/>
            <person name="Wu M."/>
            <person name="Wu D."/>
            <person name="Thiagarajan M."/>
            <person name="Wortman J.R."/>
            <person name="Badger J.H."/>
            <person name="Ren Q."/>
            <person name="Amedeo P."/>
            <person name="Jones K.M."/>
            <person name="Tallon L.J."/>
            <person name="Delcher A.L."/>
            <person name="Salzberg S.L."/>
            <person name="Silva J.C."/>
            <person name="Haas B.J."/>
            <person name="Majoros W.H."/>
            <person name="Farzad M."/>
            <person name="Carlton J.M."/>
            <person name="Smith R.K. Jr."/>
            <person name="Garg J."/>
            <person name="Pearlman R.E."/>
            <person name="Karrer K.M."/>
            <person name="Sun L."/>
            <person name="Manning G."/>
            <person name="Elde N.C."/>
            <person name="Turkewitz A.P."/>
            <person name="Asai D.J."/>
            <person name="Wilkes D.E."/>
            <person name="Wang Y."/>
            <person name="Cai H."/>
            <person name="Collins K."/>
            <person name="Stewart B.A."/>
            <person name="Lee S.R."/>
            <person name="Wilamowska K."/>
            <person name="Weinberg Z."/>
            <person name="Ruzzo W.L."/>
            <person name="Wloga D."/>
            <person name="Gaertig J."/>
            <person name="Frankel J."/>
            <person name="Tsao C.-C."/>
            <person name="Gorovsky M.A."/>
            <person name="Keeling P.J."/>
            <person name="Waller R.F."/>
            <person name="Patron N.J."/>
            <person name="Cherry J.M."/>
            <person name="Stover N.A."/>
            <person name="Krieger C.J."/>
            <person name="del Toro C."/>
            <person name="Ryder H.F."/>
            <person name="Williamson S.C."/>
            <person name="Barbeau R.A."/>
            <person name="Hamilton E.P."/>
            <person name="Orias E."/>
        </authorList>
    </citation>
    <scope>NUCLEOTIDE SEQUENCE [LARGE SCALE GENOMIC DNA]</scope>
    <source>
        <strain evidence="2">SB210</strain>
    </source>
</reference>
<accession>W7X790</accession>
<evidence type="ECO:0000313" key="2">
    <source>
        <dbReference type="Proteomes" id="UP000009168"/>
    </source>
</evidence>
<dbReference type="InParanoid" id="W7X790"/>
<dbReference type="GeneID" id="24437168"/>
<gene>
    <name evidence="1" type="ORF">TTHERM_000083509</name>
</gene>
<evidence type="ECO:0000313" key="1">
    <source>
        <dbReference type="EMBL" id="EWS75260.1"/>
    </source>
</evidence>
<dbReference type="RefSeq" id="XP_012652251.1">
    <property type="nucleotide sequence ID" value="XM_012796797.1"/>
</dbReference>